<comment type="caution">
    <text evidence="2">The sequence shown here is derived from an EMBL/GenBank/DDBJ whole genome shotgun (WGS) entry which is preliminary data.</text>
</comment>
<proteinExistence type="predicted"/>
<dbReference type="CDD" id="cd00093">
    <property type="entry name" value="HTH_XRE"/>
    <property type="match status" value="1"/>
</dbReference>
<protein>
    <submittedName>
        <fullName evidence="2">XRE family transcriptional regulator</fullName>
    </submittedName>
</protein>
<dbReference type="EMBL" id="RQVR01000025">
    <property type="protein sequence ID" value="RRJ88431.1"/>
    <property type="molecule type" value="Genomic_DNA"/>
</dbReference>
<evidence type="ECO:0000313" key="3">
    <source>
        <dbReference type="Proteomes" id="UP000271937"/>
    </source>
</evidence>
<evidence type="ECO:0000313" key="2">
    <source>
        <dbReference type="EMBL" id="RRJ88431.1"/>
    </source>
</evidence>
<sequence length="93" mass="10713">MNHIDDKFFIALADNLLTLIEKKGLDVAEIAAAANIDRRQVYRLINKEHMPKLSTLIKISLAAGIEPNILFDFKFNYKEYMEIMGIYLAKPKK</sequence>
<accession>A0A3P3W043</accession>
<dbReference type="Proteomes" id="UP000271937">
    <property type="component" value="Unassembled WGS sequence"/>
</dbReference>
<dbReference type="Gene3D" id="1.10.260.40">
    <property type="entry name" value="lambda repressor-like DNA-binding domains"/>
    <property type="match status" value="1"/>
</dbReference>
<dbReference type="SMART" id="SM00530">
    <property type="entry name" value="HTH_XRE"/>
    <property type="match status" value="1"/>
</dbReference>
<dbReference type="GO" id="GO:0003677">
    <property type="term" value="F:DNA binding"/>
    <property type="evidence" value="ECO:0007669"/>
    <property type="project" value="InterPro"/>
</dbReference>
<name>A0A3P3W043_9FLAO</name>
<dbReference type="InterPro" id="IPR010982">
    <property type="entry name" value="Lambda_DNA-bd_dom_sf"/>
</dbReference>
<dbReference type="AlphaFoldDB" id="A0A3P3W043"/>
<dbReference type="PROSITE" id="PS50943">
    <property type="entry name" value="HTH_CROC1"/>
    <property type="match status" value="1"/>
</dbReference>
<dbReference type="Pfam" id="PF01381">
    <property type="entry name" value="HTH_3"/>
    <property type="match status" value="1"/>
</dbReference>
<gene>
    <name evidence="2" type="ORF">EG849_14615</name>
</gene>
<dbReference type="OrthoDB" id="1446321at2"/>
<dbReference type="SUPFAM" id="SSF47413">
    <property type="entry name" value="lambda repressor-like DNA-binding domains"/>
    <property type="match status" value="1"/>
</dbReference>
<dbReference type="RefSeq" id="WP_125014048.1">
    <property type="nucleotide sequence ID" value="NZ_RQVR01000025.1"/>
</dbReference>
<dbReference type="InterPro" id="IPR001387">
    <property type="entry name" value="Cro/C1-type_HTH"/>
</dbReference>
<organism evidence="2 3">
    <name type="scientific">Flavobacterium macacae</name>
    <dbReference type="NCBI Taxonomy" id="2488993"/>
    <lineage>
        <taxon>Bacteria</taxon>
        <taxon>Pseudomonadati</taxon>
        <taxon>Bacteroidota</taxon>
        <taxon>Flavobacteriia</taxon>
        <taxon>Flavobacteriales</taxon>
        <taxon>Flavobacteriaceae</taxon>
        <taxon>Flavobacterium</taxon>
    </lineage>
</organism>
<feature type="domain" description="HTH cro/C1-type" evidence="1">
    <location>
        <begin position="16"/>
        <end position="70"/>
    </location>
</feature>
<keyword evidence="3" id="KW-1185">Reference proteome</keyword>
<reference evidence="2 3" key="1">
    <citation type="submission" date="2018-11" db="EMBL/GenBank/DDBJ databases">
        <title>Flavobacterium sp. nov., YIM 102600 draft genome.</title>
        <authorList>
            <person name="Li G."/>
            <person name="Jiang Y."/>
        </authorList>
    </citation>
    <scope>NUCLEOTIDE SEQUENCE [LARGE SCALE GENOMIC DNA]</scope>
    <source>
        <strain evidence="2 3">YIM 102600</strain>
    </source>
</reference>
<evidence type="ECO:0000259" key="1">
    <source>
        <dbReference type="PROSITE" id="PS50943"/>
    </source>
</evidence>